<protein>
    <submittedName>
        <fullName evidence="6">Ribose transport system ATP-binding protein</fullName>
    </submittedName>
</protein>
<keyword evidence="3" id="KW-0547">Nucleotide-binding</keyword>
<dbReference type="RefSeq" id="WP_072920379.1">
    <property type="nucleotide sequence ID" value="NZ_FRDM01000030.1"/>
</dbReference>
<dbReference type="OrthoDB" id="3311037at2"/>
<sequence length="504" mass="53281">MASSTAVLQARGLTKSFPGVRALDRADLTCRPGRVHALVGENGAGKSTLVRILTGNQRPDEGEVLLDGQPVRFAGPREAMAAGISAVYQELTVLPAMSVADNVMLGQERTSRGLLDRAAQDREVRAALARVGLGDLDPRTRAEDLSLANQQLVEIARALVRRSRVIVLDEPSAVLSGDKLEALFTVVRGLAAEGVAVVYISHLLEEVTDLADDVTVLRDGAVVSTGPAAEYDIPRIIREMVGRDVDAVFPPLPEPTGEVVLRVRGLVPASRGRAPEPLDLDVRAGEIVGVAGMVGSGRSRLLRSLAGEHPRAAGTVEVAGRPVPTGTRRAIAAGVALVPEERKTEGLVLPLPVRANTTLAALGQVLRGGFLSTRRERDVFREEQARLGIRASDPEQGTWQLSGGNQQKVVLAKWLRRGPRVLLLDEPTRGVDVGAKAEIYRLVAALSADGMAVVMVSSDLPEVIGLSHRVLVCRGGGVAGELAGAAINEENVMHIALDTAGSSR</sequence>
<dbReference type="AlphaFoldDB" id="A0A1M7UUE3"/>
<dbReference type="InterPro" id="IPR027417">
    <property type="entry name" value="P-loop_NTPase"/>
</dbReference>
<dbReference type="SMART" id="SM00382">
    <property type="entry name" value="AAA"/>
    <property type="match status" value="2"/>
</dbReference>
<dbReference type="InterPro" id="IPR003593">
    <property type="entry name" value="AAA+_ATPase"/>
</dbReference>
<dbReference type="EMBL" id="FRDM01000030">
    <property type="protein sequence ID" value="SHN86565.1"/>
    <property type="molecule type" value="Genomic_DNA"/>
</dbReference>
<dbReference type="InterPro" id="IPR017871">
    <property type="entry name" value="ABC_transporter-like_CS"/>
</dbReference>
<dbReference type="InterPro" id="IPR050107">
    <property type="entry name" value="ABC_carbohydrate_import_ATPase"/>
</dbReference>
<proteinExistence type="predicted"/>
<evidence type="ECO:0000313" key="6">
    <source>
        <dbReference type="EMBL" id="SHN86565.1"/>
    </source>
</evidence>
<dbReference type="GO" id="GO:0016887">
    <property type="term" value="F:ATP hydrolysis activity"/>
    <property type="evidence" value="ECO:0007669"/>
    <property type="project" value="InterPro"/>
</dbReference>
<feature type="domain" description="ABC transporter" evidence="5">
    <location>
        <begin position="8"/>
        <end position="244"/>
    </location>
</feature>
<dbReference type="SUPFAM" id="SSF52540">
    <property type="entry name" value="P-loop containing nucleoside triphosphate hydrolases"/>
    <property type="match status" value="2"/>
</dbReference>
<dbReference type="PROSITE" id="PS50893">
    <property type="entry name" value="ABC_TRANSPORTER_2"/>
    <property type="match status" value="2"/>
</dbReference>
<dbReference type="Proteomes" id="UP000184428">
    <property type="component" value="Unassembled WGS sequence"/>
</dbReference>
<evidence type="ECO:0000259" key="5">
    <source>
        <dbReference type="PROSITE" id="PS50893"/>
    </source>
</evidence>
<keyword evidence="2" id="KW-0677">Repeat</keyword>
<evidence type="ECO:0000256" key="3">
    <source>
        <dbReference type="ARBA" id="ARBA00022741"/>
    </source>
</evidence>
<dbReference type="PROSITE" id="PS00211">
    <property type="entry name" value="ABC_TRANSPORTER_1"/>
    <property type="match status" value="1"/>
</dbReference>
<gene>
    <name evidence="6" type="ORF">SAMN05660350_03956</name>
</gene>
<keyword evidence="1" id="KW-0813">Transport</keyword>
<evidence type="ECO:0000313" key="7">
    <source>
        <dbReference type="Proteomes" id="UP000184428"/>
    </source>
</evidence>
<dbReference type="CDD" id="cd03216">
    <property type="entry name" value="ABC_Carb_Monos_I"/>
    <property type="match status" value="1"/>
</dbReference>
<keyword evidence="4 6" id="KW-0067">ATP-binding</keyword>
<evidence type="ECO:0000256" key="4">
    <source>
        <dbReference type="ARBA" id="ARBA00022840"/>
    </source>
</evidence>
<evidence type="ECO:0000256" key="2">
    <source>
        <dbReference type="ARBA" id="ARBA00022737"/>
    </source>
</evidence>
<accession>A0A1M7UUE3</accession>
<dbReference type="GO" id="GO:0005524">
    <property type="term" value="F:ATP binding"/>
    <property type="evidence" value="ECO:0007669"/>
    <property type="project" value="UniProtKB-KW"/>
</dbReference>
<dbReference type="PANTHER" id="PTHR43790:SF9">
    <property type="entry name" value="GALACTOFURANOSE TRANSPORTER ATP-BINDING PROTEIN YTFR"/>
    <property type="match status" value="1"/>
</dbReference>
<dbReference type="InterPro" id="IPR003439">
    <property type="entry name" value="ABC_transporter-like_ATP-bd"/>
</dbReference>
<dbReference type="Gene3D" id="3.40.50.300">
    <property type="entry name" value="P-loop containing nucleotide triphosphate hydrolases"/>
    <property type="match status" value="2"/>
</dbReference>
<dbReference type="CDD" id="cd03215">
    <property type="entry name" value="ABC_Carb_Monos_II"/>
    <property type="match status" value="1"/>
</dbReference>
<reference evidence="6 7" key="1">
    <citation type="submission" date="2016-12" db="EMBL/GenBank/DDBJ databases">
        <authorList>
            <person name="Song W.-J."/>
            <person name="Kurnit D.M."/>
        </authorList>
    </citation>
    <scope>NUCLEOTIDE SEQUENCE [LARGE SCALE GENOMIC DNA]</scope>
    <source>
        <strain evidence="6 7">DSM 43162</strain>
    </source>
</reference>
<name>A0A1M7UUE3_9ACTN</name>
<organism evidence="6 7">
    <name type="scientific">Geodermatophilus obscurus</name>
    <dbReference type="NCBI Taxonomy" id="1861"/>
    <lineage>
        <taxon>Bacteria</taxon>
        <taxon>Bacillati</taxon>
        <taxon>Actinomycetota</taxon>
        <taxon>Actinomycetes</taxon>
        <taxon>Geodermatophilales</taxon>
        <taxon>Geodermatophilaceae</taxon>
        <taxon>Geodermatophilus</taxon>
    </lineage>
</organism>
<dbReference type="PANTHER" id="PTHR43790">
    <property type="entry name" value="CARBOHYDRATE TRANSPORT ATP-BINDING PROTEIN MG119-RELATED"/>
    <property type="match status" value="1"/>
</dbReference>
<dbReference type="Pfam" id="PF00005">
    <property type="entry name" value="ABC_tran"/>
    <property type="match status" value="2"/>
</dbReference>
<feature type="domain" description="ABC transporter" evidence="5">
    <location>
        <begin position="261"/>
        <end position="500"/>
    </location>
</feature>
<evidence type="ECO:0000256" key="1">
    <source>
        <dbReference type="ARBA" id="ARBA00022448"/>
    </source>
</evidence>